<keyword evidence="3" id="KW-1185">Reference proteome</keyword>
<evidence type="ECO:0000313" key="3">
    <source>
        <dbReference type="Proteomes" id="UP000480178"/>
    </source>
</evidence>
<evidence type="ECO:0000256" key="1">
    <source>
        <dbReference type="SAM" id="Phobius"/>
    </source>
</evidence>
<keyword evidence="1" id="KW-0472">Membrane</keyword>
<protein>
    <submittedName>
        <fullName evidence="2">ABC transporter permease</fullName>
    </submittedName>
</protein>
<keyword evidence="1" id="KW-1133">Transmembrane helix</keyword>
<evidence type="ECO:0000313" key="2">
    <source>
        <dbReference type="EMBL" id="QHT67268.1"/>
    </source>
</evidence>
<keyword evidence="1" id="KW-0812">Transmembrane</keyword>
<organism evidence="2 3">
    <name type="scientific">Rhodocytophaga rosea</name>
    <dbReference type="NCBI Taxonomy" id="2704465"/>
    <lineage>
        <taxon>Bacteria</taxon>
        <taxon>Pseudomonadati</taxon>
        <taxon>Bacteroidota</taxon>
        <taxon>Cytophagia</taxon>
        <taxon>Cytophagales</taxon>
        <taxon>Rhodocytophagaceae</taxon>
        <taxon>Rhodocytophaga</taxon>
    </lineage>
</organism>
<sequence>MLKNYFKTASRKLSRNKFFTVLNVIGLALGMSITLLFIALLSFLNRYDDFHPHKDRIYRVTTQVYDKAENPHYASVPVGLAQNYKKRLQV</sequence>
<dbReference type="RefSeq" id="WP_162443309.1">
    <property type="nucleotide sequence ID" value="NZ_CP048222.1"/>
</dbReference>
<dbReference type="EMBL" id="CP048222">
    <property type="protein sequence ID" value="QHT67268.1"/>
    <property type="molecule type" value="Genomic_DNA"/>
</dbReference>
<name>A0A6C0GGZ7_9BACT</name>
<dbReference type="KEGG" id="rhoz:GXP67_11780"/>
<gene>
    <name evidence="2" type="ORF">GXP67_11780</name>
</gene>
<dbReference type="Proteomes" id="UP000480178">
    <property type="component" value="Chromosome"/>
</dbReference>
<reference evidence="2 3" key="1">
    <citation type="submission" date="2020-01" db="EMBL/GenBank/DDBJ databases">
        <authorList>
            <person name="Kim M.K."/>
        </authorList>
    </citation>
    <scope>NUCLEOTIDE SEQUENCE [LARGE SCALE GENOMIC DNA]</scope>
    <source>
        <strain evidence="2 3">172606-1</strain>
    </source>
</reference>
<feature type="transmembrane region" description="Helical" evidence="1">
    <location>
        <begin position="21"/>
        <end position="44"/>
    </location>
</feature>
<dbReference type="AlphaFoldDB" id="A0A6C0GGZ7"/>
<proteinExistence type="predicted"/>
<accession>A0A6C0GGZ7</accession>